<dbReference type="EMBL" id="BQNB010018092">
    <property type="protein sequence ID" value="GJT70607.1"/>
    <property type="molecule type" value="Genomic_DNA"/>
</dbReference>
<name>A0ABQ5G4P5_9ASTR</name>
<sequence>MTHLSAPSALLQRPSTTCVQIALVGQDCGKQTVQTGRLYFGEDRFACGSDLAGGLCCGYTGRELRGCWLKVFEKWHTLQWGVGLISHDVRTGYFIVYLGGGWSTIGLVIGDWSGQTEHEWGDKSGGHILVGGAHALHTQWDYTGAVGHFICGDLTRALCIVVAIGGVDRWMLLGLINMVSGLYSEYGWVDCAIVLGMGVDWFTTGESEGIASLVDSWAVGIDMGHIIEGVWIDHGTLLFMWWQGIRIWAVYKRMWSRSQRVFDFGTHAESQLNGSCSQGLVLFGLRVESWQCGLVGGHDTESNTWACARKLKHSQLSSHRQHTGSWRLGWLEIRALGELIGVLALYGGVVTCAFETLTGMGVGHDKTGCGDTGGDMLMFRACRTVTCACGWDWSHGWVADTVQTDTLNGGVYM</sequence>
<reference evidence="1" key="1">
    <citation type="journal article" date="2022" name="Int. J. Mol. Sci.">
        <title>Draft Genome of Tanacetum Coccineum: Genomic Comparison of Closely Related Tanacetum-Family Plants.</title>
        <authorList>
            <person name="Yamashiro T."/>
            <person name="Shiraishi A."/>
            <person name="Nakayama K."/>
            <person name="Satake H."/>
        </authorList>
    </citation>
    <scope>NUCLEOTIDE SEQUENCE</scope>
</reference>
<organism evidence="1 2">
    <name type="scientific">Tanacetum coccineum</name>
    <dbReference type="NCBI Taxonomy" id="301880"/>
    <lineage>
        <taxon>Eukaryota</taxon>
        <taxon>Viridiplantae</taxon>
        <taxon>Streptophyta</taxon>
        <taxon>Embryophyta</taxon>
        <taxon>Tracheophyta</taxon>
        <taxon>Spermatophyta</taxon>
        <taxon>Magnoliopsida</taxon>
        <taxon>eudicotyledons</taxon>
        <taxon>Gunneridae</taxon>
        <taxon>Pentapetalae</taxon>
        <taxon>asterids</taxon>
        <taxon>campanulids</taxon>
        <taxon>Asterales</taxon>
        <taxon>Asteraceae</taxon>
        <taxon>Asteroideae</taxon>
        <taxon>Anthemideae</taxon>
        <taxon>Anthemidinae</taxon>
        <taxon>Tanacetum</taxon>
    </lineage>
</organism>
<evidence type="ECO:0000313" key="1">
    <source>
        <dbReference type="EMBL" id="GJT70607.1"/>
    </source>
</evidence>
<evidence type="ECO:0000313" key="2">
    <source>
        <dbReference type="Proteomes" id="UP001151760"/>
    </source>
</evidence>
<dbReference type="Proteomes" id="UP001151760">
    <property type="component" value="Unassembled WGS sequence"/>
</dbReference>
<proteinExistence type="predicted"/>
<gene>
    <name evidence="1" type="ORF">Tco_1029893</name>
</gene>
<comment type="caution">
    <text evidence="1">The sequence shown here is derived from an EMBL/GenBank/DDBJ whole genome shotgun (WGS) entry which is preliminary data.</text>
</comment>
<accession>A0ABQ5G4P5</accession>
<reference evidence="1" key="2">
    <citation type="submission" date="2022-01" db="EMBL/GenBank/DDBJ databases">
        <authorList>
            <person name="Yamashiro T."/>
            <person name="Shiraishi A."/>
            <person name="Satake H."/>
            <person name="Nakayama K."/>
        </authorList>
    </citation>
    <scope>NUCLEOTIDE SEQUENCE</scope>
</reference>
<protein>
    <submittedName>
        <fullName evidence="1">Uncharacterized protein</fullName>
    </submittedName>
</protein>
<keyword evidence="2" id="KW-1185">Reference proteome</keyword>